<gene>
    <name evidence="2" type="ORF">ACFQY0_14735</name>
</gene>
<proteinExistence type="predicted"/>
<keyword evidence="3" id="KW-1185">Reference proteome</keyword>
<dbReference type="Gene3D" id="2.180.10.10">
    <property type="entry name" value="RHS repeat-associated core"/>
    <property type="match status" value="1"/>
</dbReference>
<name>A0ABW2L7S4_9BACT</name>
<feature type="compositionally biased region" description="Pro residues" evidence="1">
    <location>
        <begin position="221"/>
        <end position="234"/>
    </location>
</feature>
<feature type="region of interest" description="Disordered" evidence="1">
    <location>
        <begin position="191"/>
        <end position="234"/>
    </location>
</feature>
<comment type="caution">
    <text evidence="2">The sequence shown here is derived from an EMBL/GenBank/DDBJ whole genome shotgun (WGS) entry which is preliminary data.</text>
</comment>
<organism evidence="2 3">
    <name type="scientific">Haloferula chungangensis</name>
    <dbReference type="NCBI Taxonomy" id="1048331"/>
    <lineage>
        <taxon>Bacteria</taxon>
        <taxon>Pseudomonadati</taxon>
        <taxon>Verrucomicrobiota</taxon>
        <taxon>Verrucomicrobiia</taxon>
        <taxon>Verrucomicrobiales</taxon>
        <taxon>Verrucomicrobiaceae</taxon>
        <taxon>Haloferula</taxon>
    </lineage>
</organism>
<dbReference type="NCBIfam" id="TIGR03696">
    <property type="entry name" value="Rhs_assc_core"/>
    <property type="match status" value="1"/>
</dbReference>
<dbReference type="EMBL" id="JBHTBS010000007">
    <property type="protein sequence ID" value="MFC7338448.1"/>
    <property type="molecule type" value="Genomic_DNA"/>
</dbReference>
<evidence type="ECO:0000256" key="1">
    <source>
        <dbReference type="SAM" id="MobiDB-lite"/>
    </source>
</evidence>
<evidence type="ECO:0000313" key="2">
    <source>
        <dbReference type="EMBL" id="MFC7338448.1"/>
    </source>
</evidence>
<sequence>MGFYSKHSEPISRVPGGLGYYGYRYYDPVTGRWPSRDPIGERGGMNLYGFVGNDGINSWDLLGWIELDASELKQANEIETRWGRNGRMPFANDGRGAAGHHAYHAQVKIKCEGKSTIEGDGKIHLNQSVIPIDPKTKKAQPWDQVQGHEQRHIRSILKEIQKIVDEIEALPEPETPEEAAELTTTYQEKIEQAILDGKGHDKEGDPNSPKPMDSKGYNPLPGSPPIPPRPNQLP</sequence>
<dbReference type="RefSeq" id="WP_379713787.1">
    <property type="nucleotide sequence ID" value="NZ_JBHTBS010000007.1"/>
</dbReference>
<evidence type="ECO:0000313" key="3">
    <source>
        <dbReference type="Proteomes" id="UP001596472"/>
    </source>
</evidence>
<reference evidence="3" key="1">
    <citation type="journal article" date="2019" name="Int. J. Syst. Evol. Microbiol.">
        <title>The Global Catalogue of Microorganisms (GCM) 10K type strain sequencing project: providing services to taxonomists for standard genome sequencing and annotation.</title>
        <authorList>
            <consortium name="The Broad Institute Genomics Platform"/>
            <consortium name="The Broad Institute Genome Sequencing Center for Infectious Disease"/>
            <person name="Wu L."/>
            <person name="Ma J."/>
        </authorList>
    </citation>
    <scope>NUCLEOTIDE SEQUENCE [LARGE SCALE GENOMIC DNA]</scope>
    <source>
        <strain evidence="3">CGMCC 4.1467</strain>
    </source>
</reference>
<protein>
    <submittedName>
        <fullName evidence="2">RHS repeat domain-containing protein</fullName>
    </submittedName>
</protein>
<dbReference type="InterPro" id="IPR022385">
    <property type="entry name" value="Rhs_assc_core"/>
</dbReference>
<dbReference type="Proteomes" id="UP001596472">
    <property type="component" value="Unassembled WGS sequence"/>
</dbReference>
<accession>A0ABW2L7S4</accession>